<evidence type="ECO:0000256" key="1">
    <source>
        <dbReference type="SAM" id="MobiDB-lite"/>
    </source>
</evidence>
<feature type="region of interest" description="Disordered" evidence="1">
    <location>
        <begin position="416"/>
        <end position="440"/>
    </location>
</feature>
<dbReference type="InterPro" id="IPR006427">
    <property type="entry name" value="Portal_HK97"/>
</dbReference>
<gene>
    <name evidence="2" type="ORF">HMPREF0555_0714</name>
</gene>
<protein>
    <submittedName>
        <fullName evidence="2">Phage portal protein, HK97 family</fullName>
    </submittedName>
</protein>
<dbReference type="HOGENOM" id="CLU_033789_4_2_9"/>
<organism evidence="2 3">
    <name type="scientific">Leuconostoc mesenteroides subsp. cremoris ATCC 19254</name>
    <dbReference type="NCBI Taxonomy" id="586220"/>
    <lineage>
        <taxon>Bacteria</taxon>
        <taxon>Bacillati</taxon>
        <taxon>Bacillota</taxon>
        <taxon>Bacilli</taxon>
        <taxon>Lactobacillales</taxon>
        <taxon>Lactobacillaceae</taxon>
        <taxon>Leuconostoc</taxon>
    </lineage>
</organism>
<dbReference type="Proteomes" id="UP000004283">
    <property type="component" value="Unassembled WGS sequence"/>
</dbReference>
<evidence type="ECO:0000313" key="3">
    <source>
        <dbReference type="Proteomes" id="UP000004283"/>
    </source>
</evidence>
<reference evidence="2 3" key="1">
    <citation type="submission" date="2009-04" db="EMBL/GenBank/DDBJ databases">
        <authorList>
            <person name="Qin X."/>
            <person name="Bachman B."/>
            <person name="Battles P."/>
            <person name="Bell A."/>
            <person name="Bess C."/>
            <person name="Bickham C."/>
            <person name="Chaboub L."/>
            <person name="Chen D."/>
            <person name="Coyle M."/>
            <person name="Deiros D.R."/>
            <person name="Dinh H."/>
            <person name="Forbes L."/>
            <person name="Fowler G."/>
            <person name="Francisco L."/>
            <person name="Fu Q."/>
            <person name="Gubbala S."/>
            <person name="Hale W."/>
            <person name="Han Y."/>
            <person name="Hemphill L."/>
            <person name="Highlander S.K."/>
            <person name="Hirani K."/>
            <person name="Hogues M."/>
            <person name="Jackson L."/>
            <person name="Jakkamsetti A."/>
            <person name="Javaid M."/>
            <person name="Jiang H."/>
            <person name="Korchina V."/>
            <person name="Kovar C."/>
            <person name="Lara F."/>
            <person name="Lee S."/>
            <person name="Mata R."/>
            <person name="Mathew T."/>
            <person name="Moen C."/>
            <person name="Morales K."/>
            <person name="Munidasa M."/>
            <person name="Nazareth L."/>
            <person name="Ngo R."/>
            <person name="Nguyen L."/>
            <person name="Okwuonu G."/>
            <person name="Ongeri F."/>
            <person name="Patil S."/>
            <person name="Petrosino J."/>
            <person name="Pham C."/>
            <person name="Pham P."/>
            <person name="Pu L.-L."/>
            <person name="Puazo M."/>
            <person name="Raj R."/>
            <person name="Reid J."/>
            <person name="Rouhana J."/>
            <person name="Saada N."/>
            <person name="Shang Y."/>
            <person name="Simmons D."/>
            <person name="Thornton R."/>
            <person name="Warren J."/>
            <person name="Weissenberger G."/>
            <person name="Zhang J."/>
            <person name="Zhang L."/>
            <person name="Zhou C."/>
            <person name="Zhu D."/>
            <person name="Muzny D."/>
            <person name="Worley K."/>
            <person name="Gibbs R."/>
        </authorList>
    </citation>
    <scope>NUCLEOTIDE SEQUENCE [LARGE SCALE GENOMIC DNA]</scope>
    <source>
        <strain evidence="2 3">ATCC 19254</strain>
    </source>
</reference>
<evidence type="ECO:0000313" key="2">
    <source>
        <dbReference type="EMBL" id="EEJ42635.1"/>
    </source>
</evidence>
<feature type="compositionally biased region" description="Basic and acidic residues" evidence="1">
    <location>
        <begin position="416"/>
        <end position="434"/>
    </location>
</feature>
<name>C2KJ98_LEUMC</name>
<dbReference type="AlphaFoldDB" id="C2KJ98"/>
<dbReference type="NCBIfam" id="TIGR01537">
    <property type="entry name" value="portal_HK97"/>
    <property type="match status" value="1"/>
</dbReference>
<accession>C2KJ98</accession>
<proteinExistence type="predicted"/>
<dbReference type="InterPro" id="IPR006944">
    <property type="entry name" value="Phage/GTA_portal"/>
</dbReference>
<sequence>MWVFFRAFEKGGITYVGVFENLKLRFGKSLVGDLNAQQGQRINYLLDQLYWNTGENSGHDTLENNETIFGVISRLSNTFASLPVNVMTDNQDSSSGDIQEILSFKPNPTVSSFDFWARLETDRNVYGNSFALIEPDEFGQPKYLWNIPAEWVSPGLDENNNLWYEVKPTIKSIIPVNTPVWVSSYNMLHFKHIARSSKLWGISPLETLTGAIAQDNGFRDFNVSELRKRDGLIVNMSGNYSKEERDVIVNNVRALARGGVLFNEQGLEISNVERKLAQTDIEKNDEITNRRIANAFNVPLTFLNVSDGGSYKSNEQLMQQFIQINLGPTVAQYESELNAKLFTRSQRDTDVHVMFDMNKLARGDTATRAQYYNIMIRNGVITPQAAQKMEGLPVSTQAGSDLLRVSGDLYIMTDTDENRETINGKGGSTDDKLLPNESDE</sequence>
<dbReference type="Pfam" id="PF04860">
    <property type="entry name" value="Phage_portal"/>
    <property type="match status" value="1"/>
</dbReference>
<comment type="caution">
    <text evidence="2">The sequence shown here is derived from an EMBL/GenBank/DDBJ whole genome shotgun (WGS) entry which is preliminary data.</text>
</comment>
<dbReference type="EMBL" id="ACKV01000035">
    <property type="protein sequence ID" value="EEJ42635.1"/>
    <property type="molecule type" value="Genomic_DNA"/>
</dbReference>